<reference evidence="3" key="1">
    <citation type="submission" date="2022-06" db="EMBL/GenBank/DDBJ databases">
        <title>Gracilimonas sp. CAU 1638 isolated from sea sediment.</title>
        <authorList>
            <person name="Kim W."/>
        </authorList>
    </citation>
    <scope>NUCLEOTIDE SEQUENCE</scope>
    <source>
        <strain evidence="3">CAU 1638</strain>
    </source>
</reference>
<dbReference type="PANTHER" id="PTHR43048:SF3">
    <property type="entry name" value="METHYLMALONYL-COA EPIMERASE, MITOCHONDRIAL"/>
    <property type="match status" value="1"/>
</dbReference>
<name>A0A9X2RG26_9BACT</name>
<protein>
    <submittedName>
        <fullName evidence="3">VOC family protein</fullName>
    </submittedName>
</protein>
<organism evidence="3 4">
    <name type="scientific">Gracilimonas sediminicola</name>
    <dbReference type="NCBI Taxonomy" id="2952158"/>
    <lineage>
        <taxon>Bacteria</taxon>
        <taxon>Pseudomonadati</taxon>
        <taxon>Balneolota</taxon>
        <taxon>Balneolia</taxon>
        <taxon>Balneolales</taxon>
        <taxon>Balneolaceae</taxon>
        <taxon>Gracilimonas</taxon>
    </lineage>
</organism>
<dbReference type="Pfam" id="PF00903">
    <property type="entry name" value="Glyoxalase"/>
    <property type="match status" value="1"/>
</dbReference>
<dbReference type="InterPro" id="IPR029068">
    <property type="entry name" value="Glyas_Bleomycin-R_OHBP_Dase"/>
</dbReference>
<feature type="domain" description="VOC" evidence="2">
    <location>
        <begin position="161"/>
        <end position="314"/>
    </location>
</feature>
<dbReference type="GO" id="GO:0046872">
    <property type="term" value="F:metal ion binding"/>
    <property type="evidence" value="ECO:0007669"/>
    <property type="project" value="UniProtKB-KW"/>
</dbReference>
<dbReference type="Gene3D" id="3.10.180.10">
    <property type="entry name" value="2,3-Dihydroxybiphenyl 1,2-Dioxygenase, domain 1"/>
    <property type="match status" value="2"/>
</dbReference>
<sequence length="353" mass="39726">MEKVISGIQQIGIGIPDVHKATDWYRRHFGMDIKVFEDSATAELMTPYTGGEAHDRTAVLALNMKGGGGFEIWQYTSRTPQPADFDLMMGDLGINVGKIKSINVPGTYDEMEAAGLDILTPLEKNPAGDYNFFVKDLYGNIWQVVKGLDFFKTKTPASTGGVVGAIIGSTDIEKARKLYSDVLGYDEVVYDKTAAFDDFKGLPGGEDRYRRVLLRHSQSRQGGFSQMFGPTEIELIEVQEREPRKLFKDRYWGDLGFIHLCFDVQGMDALKEELESNGFPFTVDSANSFDMGEAAGRFTYVEDPDGTLIEFVETHKVPIIKKIGWYIDMTKRDPKKNLPNWMISALRFSRMKD</sequence>
<dbReference type="SUPFAM" id="SSF54593">
    <property type="entry name" value="Glyoxalase/Bleomycin resistance protein/Dihydroxybiphenyl dioxygenase"/>
    <property type="match status" value="2"/>
</dbReference>
<dbReference type="Proteomes" id="UP001139125">
    <property type="component" value="Unassembled WGS sequence"/>
</dbReference>
<dbReference type="RefSeq" id="WP_255134060.1">
    <property type="nucleotide sequence ID" value="NZ_JANDBC010000001.1"/>
</dbReference>
<dbReference type="PROSITE" id="PS51819">
    <property type="entry name" value="VOC"/>
    <property type="match status" value="2"/>
</dbReference>
<dbReference type="InterPro" id="IPR051785">
    <property type="entry name" value="MMCE/EMCE_epimerase"/>
</dbReference>
<evidence type="ECO:0000313" key="3">
    <source>
        <dbReference type="EMBL" id="MCP9291268.1"/>
    </source>
</evidence>
<dbReference type="InterPro" id="IPR037523">
    <property type="entry name" value="VOC_core"/>
</dbReference>
<keyword evidence="4" id="KW-1185">Reference proteome</keyword>
<evidence type="ECO:0000256" key="1">
    <source>
        <dbReference type="ARBA" id="ARBA00022723"/>
    </source>
</evidence>
<dbReference type="AlphaFoldDB" id="A0A9X2RG26"/>
<dbReference type="GO" id="GO:0046491">
    <property type="term" value="P:L-methylmalonyl-CoA metabolic process"/>
    <property type="evidence" value="ECO:0007669"/>
    <property type="project" value="TreeGrafter"/>
</dbReference>
<dbReference type="Pfam" id="PF13669">
    <property type="entry name" value="Glyoxalase_4"/>
    <property type="match status" value="1"/>
</dbReference>
<evidence type="ECO:0000313" key="4">
    <source>
        <dbReference type="Proteomes" id="UP001139125"/>
    </source>
</evidence>
<dbReference type="InterPro" id="IPR004360">
    <property type="entry name" value="Glyas_Fos-R_dOase_dom"/>
</dbReference>
<proteinExistence type="predicted"/>
<comment type="caution">
    <text evidence="3">The sequence shown here is derived from an EMBL/GenBank/DDBJ whole genome shotgun (WGS) entry which is preliminary data.</text>
</comment>
<dbReference type="GO" id="GO:0004493">
    <property type="term" value="F:methylmalonyl-CoA epimerase activity"/>
    <property type="evidence" value="ECO:0007669"/>
    <property type="project" value="TreeGrafter"/>
</dbReference>
<feature type="domain" description="VOC" evidence="2">
    <location>
        <begin position="7"/>
        <end position="147"/>
    </location>
</feature>
<evidence type="ECO:0000259" key="2">
    <source>
        <dbReference type="PROSITE" id="PS51819"/>
    </source>
</evidence>
<accession>A0A9X2RG26</accession>
<dbReference type="PANTHER" id="PTHR43048">
    <property type="entry name" value="METHYLMALONYL-COA EPIMERASE"/>
    <property type="match status" value="1"/>
</dbReference>
<dbReference type="EMBL" id="JANDBC010000001">
    <property type="protein sequence ID" value="MCP9291268.1"/>
    <property type="molecule type" value="Genomic_DNA"/>
</dbReference>
<keyword evidence="1" id="KW-0479">Metal-binding</keyword>
<gene>
    <name evidence="3" type="ORF">NM125_06705</name>
</gene>